<evidence type="ECO:0000256" key="1">
    <source>
        <dbReference type="ARBA" id="ARBA00001096"/>
    </source>
</evidence>
<dbReference type="Pfam" id="PF01263">
    <property type="entry name" value="Aldose_epim"/>
    <property type="match status" value="1"/>
</dbReference>
<evidence type="ECO:0000256" key="3">
    <source>
        <dbReference type="ARBA" id="ARBA00023235"/>
    </source>
</evidence>
<evidence type="ECO:0000256" key="4">
    <source>
        <dbReference type="PIRNR" id="PIRNR016020"/>
    </source>
</evidence>
<organism evidence="6 7">
    <name type="scientific">Bryocella elongata</name>
    <dbReference type="NCBI Taxonomy" id="863522"/>
    <lineage>
        <taxon>Bacteria</taxon>
        <taxon>Pseudomonadati</taxon>
        <taxon>Acidobacteriota</taxon>
        <taxon>Terriglobia</taxon>
        <taxon>Terriglobales</taxon>
        <taxon>Acidobacteriaceae</taxon>
        <taxon>Bryocella</taxon>
    </lineage>
</organism>
<comment type="catalytic activity">
    <reaction evidence="1">
        <text>alpha-D-glucose 6-phosphate = beta-D-glucose 6-phosphate</text>
        <dbReference type="Rhea" id="RHEA:16249"/>
        <dbReference type="ChEBI" id="CHEBI:58225"/>
        <dbReference type="ChEBI" id="CHEBI:58247"/>
        <dbReference type="EC" id="5.1.3.15"/>
    </reaction>
</comment>
<name>A0A1H5XY18_9BACT</name>
<feature type="active site" evidence="5">
    <location>
        <position position="283"/>
    </location>
</feature>
<dbReference type="PIRSF" id="PIRSF016020">
    <property type="entry name" value="PHexose_mutarotase"/>
    <property type="match status" value="1"/>
</dbReference>
<dbReference type="EC" id="5.1.3.15" evidence="4"/>
<protein>
    <recommendedName>
        <fullName evidence="4">Putative glucose-6-phosphate 1-epimerase</fullName>
        <ecNumber evidence="4">5.1.3.15</ecNumber>
    </recommendedName>
</protein>
<dbReference type="InterPro" id="IPR008183">
    <property type="entry name" value="Aldose_1/G6P_1-epimerase"/>
</dbReference>
<dbReference type="InterPro" id="IPR025532">
    <property type="entry name" value="G6P_1-epimerase"/>
</dbReference>
<dbReference type="GO" id="GO:0047938">
    <property type="term" value="F:glucose-6-phosphate 1-epimerase activity"/>
    <property type="evidence" value="ECO:0007669"/>
    <property type="project" value="UniProtKB-UniRule"/>
</dbReference>
<dbReference type="InterPro" id="IPR011013">
    <property type="entry name" value="Gal_mutarotase_sf_dom"/>
</dbReference>
<reference evidence="6 7" key="1">
    <citation type="submission" date="2016-10" db="EMBL/GenBank/DDBJ databases">
        <authorList>
            <person name="de Groot N.N."/>
        </authorList>
    </citation>
    <scope>NUCLEOTIDE SEQUENCE [LARGE SCALE GENOMIC DNA]</scope>
    <source>
        <strain evidence="6 7">DSM 22489</strain>
    </source>
</reference>
<feature type="active site" evidence="5">
    <location>
        <position position="183"/>
    </location>
</feature>
<dbReference type="Gene3D" id="2.70.98.10">
    <property type="match status" value="1"/>
</dbReference>
<gene>
    <name evidence="6" type="ORF">SAMN05421819_2026</name>
</gene>
<keyword evidence="7" id="KW-1185">Reference proteome</keyword>
<sequence>MGESAVIQVEPSAIDTLRQRFASARFLTFDSLNGLTRLNVSTPACTATIFLQGAHLVAFKPTGEQDVIFMSRKSDYELGKAFRGGVPVVFPWFATDSKKDRVDGHPGPSHGFARVQDWTLESAAMRGDAAELVLKLGPTAMSRHMGFDSFALTMRFRFAHTLTAELTVENPGTSPLEFEEAMHTYFHVTDIHETSIQGLEDTGYIDKVDNFTHKPAAHAPITFTGKVDRVYLDTAGPYVIRDGAGSREIHMSKQDSRSTITWNNGGPLPDLGEWDWHDYVALETGNVDVNRITLAPGEKHTMSFTAEVKRVK</sequence>
<dbReference type="EMBL" id="FNVA01000003">
    <property type="protein sequence ID" value="SEG16543.1"/>
    <property type="molecule type" value="Genomic_DNA"/>
</dbReference>
<dbReference type="InterPro" id="IPR014718">
    <property type="entry name" value="GH-type_carb-bd"/>
</dbReference>
<dbReference type="GO" id="GO:0030246">
    <property type="term" value="F:carbohydrate binding"/>
    <property type="evidence" value="ECO:0007669"/>
    <property type="project" value="UniProtKB-UniRule"/>
</dbReference>
<evidence type="ECO:0000313" key="7">
    <source>
        <dbReference type="Proteomes" id="UP000236728"/>
    </source>
</evidence>
<dbReference type="Proteomes" id="UP000236728">
    <property type="component" value="Unassembled WGS sequence"/>
</dbReference>
<dbReference type="PANTHER" id="PTHR11122:SF13">
    <property type="entry name" value="GLUCOSE-6-PHOSPHATE 1-EPIMERASE"/>
    <property type="match status" value="1"/>
</dbReference>
<accession>A0A1H5XY18</accession>
<dbReference type="AlphaFoldDB" id="A0A1H5XY18"/>
<dbReference type="PANTHER" id="PTHR11122">
    <property type="entry name" value="APOSPORY-ASSOCIATED PROTEIN C-RELATED"/>
    <property type="match status" value="1"/>
</dbReference>
<proteinExistence type="inferred from homology"/>
<evidence type="ECO:0000313" key="6">
    <source>
        <dbReference type="EMBL" id="SEG16543.1"/>
    </source>
</evidence>
<evidence type="ECO:0000256" key="2">
    <source>
        <dbReference type="ARBA" id="ARBA00005866"/>
    </source>
</evidence>
<dbReference type="SUPFAM" id="SSF74650">
    <property type="entry name" value="Galactose mutarotase-like"/>
    <property type="match status" value="1"/>
</dbReference>
<evidence type="ECO:0000256" key="5">
    <source>
        <dbReference type="PIRSR" id="PIRSR016020-1"/>
    </source>
</evidence>
<dbReference type="OrthoDB" id="9790727at2"/>
<dbReference type="CDD" id="cd09020">
    <property type="entry name" value="D-hex-6-P-epi_like"/>
    <property type="match status" value="1"/>
</dbReference>
<keyword evidence="3 4" id="KW-0413">Isomerase</keyword>
<dbReference type="GO" id="GO:0005975">
    <property type="term" value="P:carbohydrate metabolic process"/>
    <property type="evidence" value="ECO:0007669"/>
    <property type="project" value="InterPro"/>
</dbReference>
<comment type="similarity">
    <text evidence="2 4">Belongs to the glucose-6-phosphate 1-epimerase family.</text>
</comment>